<accession>A0A1Y0STN3</accession>
<sequence length="894" mass="99387">MAQKLPVITYPKLAAQQLGSKATPTNALLNQLRKDPSAGSGEGSRPRVDINRFTMDKVSRNTSQEITDSDAVMQTLPDLELVETVVVGSTIDPKSLNEPNLLFTVDQSLFDSELGALLLEPIETYFKKDYKIDDRLDLILRDCLFYKGSSILCVLPENVLDNLINGRRQVTMENFKQADKIVRAKAGESLGMLGSPKEGDTVSLEGYGNDETLRHINGCKYLTVTDNPEVLKLPGISDVTRATRIKSKLSRYRVSMEEEVHKFDNAQIENLYNATMAGSENTQIITSPKFMNRPSVGHPLVMPFPSESIIPVFVQGRPYEHVGYFLLVDQNGYPVSKDSTRDFYGELQSGWKSGTGGNSNSEVLRLTREAMGDNANKSDYEVDHIQNAYNAIIVNDLNNRLRNGMYDQELEVGLTQEVQRIMLYRNWKAKSTQLVFIPQELLTYIAFDYNANGIGETLISRTKILSTIRTTLLFAETMGGIKNAMGRKKVSITTDAHDPDPEATIDGIQSLILEQGQRAFPLAAPDPAQTMDALVRSGYDFEINSNGAAYAETKVQYDDYNTTINAGNPELQDRIRRMHISAFGIPPEKVDPMSSPDFATSIVQNDLVASRKVKERQKAFCAHLTKFIRTFTDHSSILRNRMYEIARDNIAMITAPELKSLDLAEIVDQFILAVEVGLPAPDNTQHERQLEALEVYERLLDKGLESWVSSDLFPEEFTQVPGLAEDVLAQIKAAMMRKNMAANNILPELDIFTEMDGDKPAFSILDFVGQKQATMTKAFLEYAKHSQLFKKRLSELYAKVFETAADGDNMDAGSDYGDDSSSEGDDDFGGSSFDSMDDLQASDDSGFNMDEPGNSTPEETTDGEPNLDGLEDPMQAEEAEQEADVAEEPPENVA</sequence>
<feature type="compositionally biased region" description="Acidic residues" evidence="1">
    <location>
        <begin position="816"/>
        <end position="828"/>
    </location>
</feature>
<feature type="region of interest" description="Disordered" evidence="1">
    <location>
        <begin position="807"/>
        <end position="894"/>
    </location>
</feature>
<keyword evidence="3" id="KW-1185">Reference proteome</keyword>
<feature type="compositionally biased region" description="Acidic residues" evidence="1">
    <location>
        <begin position="869"/>
        <end position="894"/>
    </location>
</feature>
<proteinExistence type="predicted"/>
<protein>
    <submittedName>
        <fullName evidence="2">Virion structural protein</fullName>
    </submittedName>
</protein>
<reference evidence="2 3" key="1">
    <citation type="submission" date="2017-05" db="EMBL/GenBank/DDBJ databases">
        <authorList>
            <person name="Song R."/>
            <person name="Chenine A.L."/>
            <person name="Ruprecht R.M."/>
        </authorList>
    </citation>
    <scope>NUCLEOTIDE SEQUENCE [LARGE SCALE GENOMIC DNA]</scope>
</reference>
<organism evidence="2 3">
    <name type="scientific">Pseudomonas phage Phabio</name>
    <dbReference type="NCBI Taxonomy" id="2006668"/>
    <lineage>
        <taxon>Viruses</taxon>
        <taxon>Duplodnaviria</taxon>
        <taxon>Heunggongvirae</taxon>
        <taxon>Uroviricota</taxon>
        <taxon>Caudoviricetes</taxon>
        <taxon>Chimalliviridae</taxon>
        <taxon>Phabiovirus</taxon>
        <taxon>Phabiovirus phabio</taxon>
    </lineage>
</organism>
<dbReference type="EMBL" id="MF042360">
    <property type="protein sequence ID" value="ARV76832.1"/>
    <property type="molecule type" value="Genomic_DNA"/>
</dbReference>
<evidence type="ECO:0000313" key="2">
    <source>
        <dbReference type="EMBL" id="ARV76832.1"/>
    </source>
</evidence>
<gene>
    <name evidence="2" type="ORF">PHABIO_201</name>
</gene>
<dbReference type="Proteomes" id="UP000225448">
    <property type="component" value="Segment"/>
</dbReference>
<name>A0A1Y0STN3_9CAUD</name>
<evidence type="ECO:0000313" key="3">
    <source>
        <dbReference type="Proteomes" id="UP000225448"/>
    </source>
</evidence>
<evidence type="ECO:0000256" key="1">
    <source>
        <dbReference type="SAM" id="MobiDB-lite"/>
    </source>
</evidence>